<dbReference type="GO" id="GO:0016491">
    <property type="term" value="F:oxidoreductase activity"/>
    <property type="evidence" value="ECO:0007669"/>
    <property type="project" value="UniProtKB-KW"/>
</dbReference>
<dbReference type="Gene3D" id="3.40.50.720">
    <property type="entry name" value="NAD(P)-binding Rossmann-like Domain"/>
    <property type="match status" value="1"/>
</dbReference>
<dbReference type="Proteomes" id="UP000235965">
    <property type="component" value="Unassembled WGS sequence"/>
</dbReference>
<dbReference type="STRING" id="105785.A0A2J7PC98"/>
<dbReference type="PANTHER" id="PTHR43157">
    <property type="entry name" value="PHOSPHATIDYLINOSITOL-GLYCAN BIOSYNTHESIS CLASS F PROTEIN-RELATED"/>
    <property type="match status" value="1"/>
</dbReference>
<evidence type="ECO:0000256" key="1">
    <source>
        <dbReference type="ARBA" id="ARBA00023002"/>
    </source>
</evidence>
<reference evidence="2 3" key="1">
    <citation type="submission" date="2017-12" db="EMBL/GenBank/DDBJ databases">
        <title>Hemimetabolous genomes reveal molecular basis of termite eusociality.</title>
        <authorList>
            <person name="Harrison M.C."/>
            <person name="Jongepier E."/>
            <person name="Robertson H.M."/>
            <person name="Arning N."/>
            <person name="Bitard-Feildel T."/>
            <person name="Chao H."/>
            <person name="Childers C.P."/>
            <person name="Dinh H."/>
            <person name="Doddapaneni H."/>
            <person name="Dugan S."/>
            <person name="Gowin J."/>
            <person name="Greiner C."/>
            <person name="Han Y."/>
            <person name="Hu H."/>
            <person name="Hughes D.S.T."/>
            <person name="Huylmans A.-K."/>
            <person name="Kemena C."/>
            <person name="Kremer L.P.M."/>
            <person name="Lee S.L."/>
            <person name="Lopez-Ezquerra A."/>
            <person name="Mallet L."/>
            <person name="Monroy-Kuhn J.M."/>
            <person name="Moser A."/>
            <person name="Murali S.C."/>
            <person name="Muzny D.M."/>
            <person name="Otani S."/>
            <person name="Piulachs M.-D."/>
            <person name="Poelchau M."/>
            <person name="Qu J."/>
            <person name="Schaub F."/>
            <person name="Wada-Katsumata A."/>
            <person name="Worley K.C."/>
            <person name="Xie Q."/>
            <person name="Ylla G."/>
            <person name="Poulsen M."/>
            <person name="Gibbs R.A."/>
            <person name="Schal C."/>
            <person name="Richards S."/>
            <person name="Belles X."/>
            <person name="Korb J."/>
            <person name="Bornberg-Bauer E."/>
        </authorList>
    </citation>
    <scope>NUCLEOTIDE SEQUENCE [LARGE SCALE GENOMIC DNA]</scope>
    <source>
        <tissue evidence="2">Whole body</tissue>
    </source>
</reference>
<evidence type="ECO:0000313" key="2">
    <source>
        <dbReference type="EMBL" id="PNF13961.1"/>
    </source>
</evidence>
<protein>
    <submittedName>
        <fullName evidence="2">Retinol dehydrogenase 12</fullName>
    </submittedName>
</protein>
<dbReference type="SUPFAM" id="SSF51735">
    <property type="entry name" value="NAD(P)-binding Rossmann-fold domains"/>
    <property type="match status" value="1"/>
</dbReference>
<dbReference type="OrthoDB" id="191139at2759"/>
<dbReference type="InParanoid" id="A0A2J7PC98"/>
<dbReference type="AlphaFoldDB" id="A0A2J7PC98"/>
<dbReference type="FunCoup" id="A0A2J7PC98">
    <property type="interactions" value="348"/>
</dbReference>
<dbReference type="InterPro" id="IPR002347">
    <property type="entry name" value="SDR_fam"/>
</dbReference>
<dbReference type="EMBL" id="NEVH01027063">
    <property type="protein sequence ID" value="PNF13961.1"/>
    <property type="molecule type" value="Genomic_DNA"/>
</dbReference>
<name>A0A2J7PC98_9NEOP</name>
<gene>
    <name evidence="2" type="primary">RDH12_1</name>
    <name evidence="2" type="ORF">B7P43_G08684</name>
</gene>
<keyword evidence="3" id="KW-1185">Reference proteome</keyword>
<evidence type="ECO:0000313" key="3">
    <source>
        <dbReference type="Proteomes" id="UP000235965"/>
    </source>
</evidence>
<dbReference type="PANTHER" id="PTHR43157:SF73">
    <property type="entry name" value="WW DOMAIN-CONTAINING OXIDOREDUCTASE-LIKE PROTEIN"/>
    <property type="match status" value="1"/>
</dbReference>
<accession>A0A2J7PC98</accession>
<organism evidence="2 3">
    <name type="scientific">Cryptotermes secundus</name>
    <dbReference type="NCBI Taxonomy" id="105785"/>
    <lineage>
        <taxon>Eukaryota</taxon>
        <taxon>Metazoa</taxon>
        <taxon>Ecdysozoa</taxon>
        <taxon>Arthropoda</taxon>
        <taxon>Hexapoda</taxon>
        <taxon>Insecta</taxon>
        <taxon>Pterygota</taxon>
        <taxon>Neoptera</taxon>
        <taxon>Polyneoptera</taxon>
        <taxon>Dictyoptera</taxon>
        <taxon>Blattodea</taxon>
        <taxon>Blattoidea</taxon>
        <taxon>Termitoidae</taxon>
        <taxon>Kalotermitidae</taxon>
        <taxon>Cryptotermitinae</taxon>
        <taxon>Cryptotermes</taxon>
    </lineage>
</organism>
<sequence>MWWYPRYNGTARLDGKTAIVTGSNTGIGKFTVLDFVKRGARVVMACRSVDKAEAAAKEIRDVTRDVQGAGTVRVVRLDLGSLASVRQCAQELLKTEDRIHLLINNAGIMACPQGKTEDGFETQFGVNHLGHFLFTCLLLPRIIRSAPARIVIVSSYAHVFGTMHFDDPYLEKSYSPSKAYAQSKLANVLFCNELARRLQGTGVTTYSLHPGIVKTELFRHTSDSYFRGVRAILNGVGALFFKTAEEGAQTTIYCAVDEKLADKTGLYYSDCKRKRASAKARDPEAARKLWSLSAELVGLEDWNPFTADDTAPPSWAAH</sequence>
<dbReference type="PRINTS" id="PR00081">
    <property type="entry name" value="GDHRDH"/>
</dbReference>
<comment type="caution">
    <text evidence="2">The sequence shown here is derived from an EMBL/GenBank/DDBJ whole genome shotgun (WGS) entry which is preliminary data.</text>
</comment>
<dbReference type="InterPro" id="IPR036291">
    <property type="entry name" value="NAD(P)-bd_dom_sf"/>
</dbReference>
<dbReference type="Pfam" id="PF00106">
    <property type="entry name" value="adh_short"/>
    <property type="match status" value="1"/>
</dbReference>
<proteinExistence type="predicted"/>
<keyword evidence="1" id="KW-0560">Oxidoreductase</keyword>